<name>A0A930YGB7_9ACTN</name>
<dbReference type="InterPro" id="IPR013216">
    <property type="entry name" value="Methyltransf_11"/>
</dbReference>
<dbReference type="InterPro" id="IPR029063">
    <property type="entry name" value="SAM-dependent_MTases_sf"/>
</dbReference>
<keyword evidence="3" id="KW-1185">Reference proteome</keyword>
<evidence type="ECO:0000313" key="3">
    <source>
        <dbReference type="Proteomes" id="UP000660668"/>
    </source>
</evidence>
<dbReference type="Gene3D" id="3.40.50.150">
    <property type="entry name" value="Vaccinia Virus protein VP39"/>
    <property type="match status" value="1"/>
</dbReference>
<protein>
    <submittedName>
        <fullName evidence="2">Class I SAM-dependent methyltransferase</fullName>
    </submittedName>
</protein>
<dbReference type="GO" id="GO:0008757">
    <property type="term" value="F:S-adenosylmethionine-dependent methyltransferase activity"/>
    <property type="evidence" value="ECO:0007669"/>
    <property type="project" value="InterPro"/>
</dbReference>
<sequence length="240" mass="26413">MSAGSPSLQLPDYWWYVARERLLGEFFAPFAGRTGLMLDVGSADGPSVSWVDGGVRRFAVDIDPRGIAPGSGVLADIAELPFRADAFDVVGAFDVIEHCDEEDAVLTELRRVLRPGGRLLVSVPAYTWAWTDHDVHNDHRRRYTRGRLCDGLETAGYEVLRSSYAFASIFPIFAANRLAMRLAERVRPRTAGVQDVVTVPRLPPAAERTLVGLSRADGWLLRRTDVPFGSSVFAAALKRA</sequence>
<accession>A0A930YGB7</accession>
<dbReference type="EMBL" id="JADKPO010000006">
    <property type="protein sequence ID" value="MBF4767396.1"/>
    <property type="molecule type" value="Genomic_DNA"/>
</dbReference>
<dbReference type="GO" id="GO:0032259">
    <property type="term" value="P:methylation"/>
    <property type="evidence" value="ECO:0007669"/>
    <property type="project" value="UniProtKB-KW"/>
</dbReference>
<dbReference type="RefSeq" id="WP_194695538.1">
    <property type="nucleotide sequence ID" value="NZ_JADKPO010000006.1"/>
</dbReference>
<reference evidence="2" key="1">
    <citation type="submission" date="2020-11" db="EMBL/GenBank/DDBJ databases">
        <title>Nocardioides cynanchi sp. nov., isolated from soil of rhizosphere of Cynanchum wilfordii.</title>
        <authorList>
            <person name="Lee J.-S."/>
            <person name="Suh M.K."/>
            <person name="Kim J.-S."/>
        </authorList>
    </citation>
    <scope>NUCLEOTIDE SEQUENCE</scope>
    <source>
        <strain evidence="2">KCTC 19276</strain>
    </source>
</reference>
<feature type="domain" description="Methyltransferase type 11" evidence="1">
    <location>
        <begin position="38"/>
        <end position="121"/>
    </location>
</feature>
<dbReference type="Pfam" id="PF08241">
    <property type="entry name" value="Methyltransf_11"/>
    <property type="match status" value="1"/>
</dbReference>
<dbReference type="Proteomes" id="UP000660668">
    <property type="component" value="Unassembled WGS sequence"/>
</dbReference>
<keyword evidence="2" id="KW-0489">Methyltransferase</keyword>
<gene>
    <name evidence="2" type="ORF">ISU10_06410</name>
</gene>
<evidence type="ECO:0000259" key="1">
    <source>
        <dbReference type="Pfam" id="PF08241"/>
    </source>
</evidence>
<organism evidence="2 3">
    <name type="scientific">Nocardioides agariphilus</name>
    <dbReference type="NCBI Taxonomy" id="433664"/>
    <lineage>
        <taxon>Bacteria</taxon>
        <taxon>Bacillati</taxon>
        <taxon>Actinomycetota</taxon>
        <taxon>Actinomycetes</taxon>
        <taxon>Propionibacteriales</taxon>
        <taxon>Nocardioidaceae</taxon>
        <taxon>Nocardioides</taxon>
    </lineage>
</organism>
<comment type="caution">
    <text evidence="2">The sequence shown here is derived from an EMBL/GenBank/DDBJ whole genome shotgun (WGS) entry which is preliminary data.</text>
</comment>
<dbReference type="SUPFAM" id="SSF53335">
    <property type="entry name" value="S-adenosyl-L-methionine-dependent methyltransferases"/>
    <property type="match status" value="1"/>
</dbReference>
<evidence type="ECO:0000313" key="2">
    <source>
        <dbReference type="EMBL" id="MBF4767396.1"/>
    </source>
</evidence>
<dbReference type="CDD" id="cd02440">
    <property type="entry name" value="AdoMet_MTases"/>
    <property type="match status" value="1"/>
</dbReference>
<keyword evidence="2" id="KW-0808">Transferase</keyword>
<dbReference type="AlphaFoldDB" id="A0A930YGB7"/>
<proteinExistence type="predicted"/>